<dbReference type="EMBL" id="WJBH02000125">
    <property type="protein sequence ID" value="KAI9550571.1"/>
    <property type="molecule type" value="Genomic_DNA"/>
</dbReference>
<proteinExistence type="predicted"/>
<sequence>MALSELTRAEIEYASHTQYIRDFAMDISNHLAREIRNLQCESRKTAYHAATTTAQYDGWLAARHLDLPLCTKLLAVGASVSVLQCSPRNVTFETVFTPCGAQPRWGNQTINIEGWELTKYSECYWHANFCINHHGRYPGVHPDGIRKRRFLYGQDRILDSELRHHVGGRGIHRPGFPILRARFPPGPLHPLLSILQPMQLANATSNRSTRHRIGSPSDHQLGPNCPRYHRQHSPSSTTRRIHRAARVKPTTFPQPTHLLSS</sequence>
<organism evidence="2 3">
    <name type="scientific">Daphnia sinensis</name>
    <dbReference type="NCBI Taxonomy" id="1820382"/>
    <lineage>
        <taxon>Eukaryota</taxon>
        <taxon>Metazoa</taxon>
        <taxon>Ecdysozoa</taxon>
        <taxon>Arthropoda</taxon>
        <taxon>Crustacea</taxon>
        <taxon>Branchiopoda</taxon>
        <taxon>Diplostraca</taxon>
        <taxon>Cladocera</taxon>
        <taxon>Anomopoda</taxon>
        <taxon>Daphniidae</taxon>
        <taxon>Daphnia</taxon>
        <taxon>Daphnia similis group</taxon>
    </lineage>
</organism>
<dbReference type="Proteomes" id="UP000820818">
    <property type="component" value="Unassembled WGS sequence"/>
</dbReference>
<keyword evidence="3" id="KW-1185">Reference proteome</keyword>
<feature type="region of interest" description="Disordered" evidence="1">
    <location>
        <begin position="202"/>
        <end position="261"/>
    </location>
</feature>
<feature type="compositionally biased region" description="Polar residues" evidence="1">
    <location>
        <begin position="251"/>
        <end position="261"/>
    </location>
</feature>
<protein>
    <submittedName>
        <fullName evidence="2">Uncharacterized protein</fullName>
    </submittedName>
</protein>
<reference evidence="2" key="1">
    <citation type="submission" date="2022-05" db="EMBL/GenBank/DDBJ databases">
        <title>A multi-omics perspective on studying reproductive biology in Daphnia sinensis.</title>
        <authorList>
            <person name="Jia J."/>
        </authorList>
    </citation>
    <scope>NUCLEOTIDE SEQUENCE</scope>
    <source>
        <strain evidence="2">WSL</strain>
    </source>
</reference>
<gene>
    <name evidence="2" type="ORF">GHT06_004451</name>
</gene>
<evidence type="ECO:0000256" key="1">
    <source>
        <dbReference type="SAM" id="MobiDB-lite"/>
    </source>
</evidence>
<evidence type="ECO:0000313" key="2">
    <source>
        <dbReference type="EMBL" id="KAI9550571.1"/>
    </source>
</evidence>
<name>A0AAD5KVB7_9CRUS</name>
<dbReference type="AlphaFoldDB" id="A0AAD5KVB7"/>
<evidence type="ECO:0000313" key="3">
    <source>
        <dbReference type="Proteomes" id="UP000820818"/>
    </source>
</evidence>
<accession>A0AAD5KVB7</accession>
<comment type="caution">
    <text evidence="2">The sequence shown here is derived from an EMBL/GenBank/DDBJ whole genome shotgun (WGS) entry which is preliminary data.</text>
</comment>